<feature type="compositionally biased region" description="Basic and acidic residues" evidence="1">
    <location>
        <begin position="149"/>
        <end position="162"/>
    </location>
</feature>
<feature type="signal peptide" evidence="2">
    <location>
        <begin position="1"/>
        <end position="23"/>
    </location>
</feature>
<proteinExistence type="predicted"/>
<gene>
    <name evidence="3" type="ORF">CINCED_3A018576</name>
</gene>
<dbReference type="EMBL" id="CABPRJ010000022">
    <property type="protein sequence ID" value="VVC25886.1"/>
    <property type="molecule type" value="Genomic_DNA"/>
</dbReference>
<keyword evidence="4" id="KW-1185">Reference proteome</keyword>
<dbReference type="AlphaFoldDB" id="A0A5E4M2T7"/>
<name>A0A5E4M2T7_9HEMI</name>
<feature type="chain" id="PRO_5022743557" evidence="2">
    <location>
        <begin position="24"/>
        <end position="162"/>
    </location>
</feature>
<feature type="region of interest" description="Disordered" evidence="1">
    <location>
        <begin position="96"/>
        <end position="162"/>
    </location>
</feature>
<evidence type="ECO:0000313" key="3">
    <source>
        <dbReference type="EMBL" id="VVC25886.1"/>
    </source>
</evidence>
<reference evidence="3 4" key="1">
    <citation type="submission" date="2019-08" db="EMBL/GenBank/DDBJ databases">
        <authorList>
            <person name="Alioto T."/>
            <person name="Alioto T."/>
            <person name="Gomez Garrido J."/>
        </authorList>
    </citation>
    <scope>NUCLEOTIDE SEQUENCE [LARGE SCALE GENOMIC DNA]</scope>
</reference>
<dbReference type="Proteomes" id="UP000325440">
    <property type="component" value="Unassembled WGS sequence"/>
</dbReference>
<organism evidence="3 4">
    <name type="scientific">Cinara cedri</name>
    <dbReference type="NCBI Taxonomy" id="506608"/>
    <lineage>
        <taxon>Eukaryota</taxon>
        <taxon>Metazoa</taxon>
        <taxon>Ecdysozoa</taxon>
        <taxon>Arthropoda</taxon>
        <taxon>Hexapoda</taxon>
        <taxon>Insecta</taxon>
        <taxon>Pterygota</taxon>
        <taxon>Neoptera</taxon>
        <taxon>Paraneoptera</taxon>
        <taxon>Hemiptera</taxon>
        <taxon>Sternorrhyncha</taxon>
        <taxon>Aphidomorpha</taxon>
        <taxon>Aphidoidea</taxon>
        <taxon>Aphididae</taxon>
        <taxon>Lachninae</taxon>
        <taxon>Cinara</taxon>
    </lineage>
</organism>
<sequence>MRTAIVTICWLIMLCEIVNPSHQVPQNSASKKYRPPSSMDEKILVQTPRTHLKNELGGGSQSYSYWFYRSQIPKSNSDIHLKKQWKNVQMHDVKIENNDHNYTRGTTPEINSKKDTPIENEPDLIPTKGSPAKYEPNPIPTEETPAENYLDRVDGKGRSVIM</sequence>
<evidence type="ECO:0000256" key="1">
    <source>
        <dbReference type="SAM" id="MobiDB-lite"/>
    </source>
</evidence>
<evidence type="ECO:0000256" key="2">
    <source>
        <dbReference type="SAM" id="SignalP"/>
    </source>
</evidence>
<evidence type="ECO:0000313" key="4">
    <source>
        <dbReference type="Proteomes" id="UP000325440"/>
    </source>
</evidence>
<keyword evidence="2" id="KW-0732">Signal</keyword>
<accession>A0A5E4M2T7</accession>
<protein>
    <submittedName>
        <fullName evidence="3">Uncharacterized protein</fullName>
    </submittedName>
</protein>